<proteinExistence type="predicted"/>
<dbReference type="InterPro" id="IPR051175">
    <property type="entry name" value="CLK_kinases"/>
</dbReference>
<feature type="compositionally biased region" description="Polar residues" evidence="6">
    <location>
        <begin position="30"/>
        <end position="44"/>
    </location>
</feature>
<keyword evidence="5" id="KW-0067">ATP-binding</keyword>
<dbReference type="SUPFAM" id="SSF56112">
    <property type="entry name" value="Protein kinase-like (PK-like)"/>
    <property type="match status" value="1"/>
</dbReference>
<dbReference type="VEuPathDB" id="FungiDB:CC1G_09673"/>
<comment type="caution">
    <text evidence="8">The sequence shown here is derived from an EMBL/GenBank/DDBJ whole genome shotgun (WGS) entry which is preliminary data.</text>
</comment>
<feature type="domain" description="Protein kinase" evidence="7">
    <location>
        <begin position="101"/>
        <end position="381"/>
    </location>
</feature>
<dbReference type="InParanoid" id="A8P9H1"/>
<dbReference type="Proteomes" id="UP000001861">
    <property type="component" value="Unassembled WGS sequence"/>
</dbReference>
<gene>
    <name evidence="8" type="ORF">CC1G_09673</name>
</gene>
<feature type="region of interest" description="Disordered" evidence="6">
    <location>
        <begin position="25"/>
        <end position="82"/>
    </location>
</feature>
<evidence type="ECO:0000256" key="4">
    <source>
        <dbReference type="ARBA" id="ARBA00022777"/>
    </source>
</evidence>
<dbReference type="STRING" id="240176.A8P9H1"/>
<dbReference type="EMBL" id="AACS02000011">
    <property type="protein sequence ID" value="EAU82071.2"/>
    <property type="molecule type" value="Genomic_DNA"/>
</dbReference>
<dbReference type="GO" id="GO:0005524">
    <property type="term" value="F:ATP binding"/>
    <property type="evidence" value="ECO:0007669"/>
    <property type="project" value="UniProtKB-KW"/>
</dbReference>
<dbReference type="HOGENOM" id="CLU_725657_0_0_1"/>
<dbReference type="PANTHER" id="PTHR45646">
    <property type="entry name" value="SERINE/THREONINE-PROTEIN KINASE DOA-RELATED"/>
    <property type="match status" value="1"/>
</dbReference>
<protein>
    <submittedName>
        <fullName evidence="8">CMGC/SRPK protein kinase</fullName>
    </submittedName>
</protein>
<dbReference type="PANTHER" id="PTHR45646:SF11">
    <property type="entry name" value="SERINE_THREONINE-PROTEIN KINASE DOA"/>
    <property type="match status" value="1"/>
</dbReference>
<evidence type="ECO:0000256" key="3">
    <source>
        <dbReference type="ARBA" id="ARBA00022741"/>
    </source>
</evidence>
<keyword evidence="3" id="KW-0547">Nucleotide-binding</keyword>
<accession>A8P9H1</accession>
<dbReference type="OrthoDB" id="5979581at2759"/>
<evidence type="ECO:0000313" key="8">
    <source>
        <dbReference type="EMBL" id="EAU82071.2"/>
    </source>
</evidence>
<dbReference type="Gene3D" id="1.10.510.10">
    <property type="entry name" value="Transferase(Phosphotransferase) domain 1"/>
    <property type="match status" value="1"/>
</dbReference>
<dbReference type="OMA" id="FLHISEF"/>
<reference evidence="8 9" key="1">
    <citation type="journal article" date="2010" name="Proc. Natl. Acad. Sci. U.S.A.">
        <title>Insights into evolution of multicellular fungi from the assembled chromosomes of the mushroom Coprinopsis cinerea (Coprinus cinereus).</title>
        <authorList>
            <person name="Stajich J.E."/>
            <person name="Wilke S.K."/>
            <person name="Ahren D."/>
            <person name="Au C.H."/>
            <person name="Birren B.W."/>
            <person name="Borodovsky M."/>
            <person name="Burns C."/>
            <person name="Canback B."/>
            <person name="Casselton L.A."/>
            <person name="Cheng C.K."/>
            <person name="Deng J."/>
            <person name="Dietrich F.S."/>
            <person name="Fargo D.C."/>
            <person name="Farman M.L."/>
            <person name="Gathman A.C."/>
            <person name="Goldberg J."/>
            <person name="Guigo R."/>
            <person name="Hoegger P.J."/>
            <person name="Hooker J.B."/>
            <person name="Huggins A."/>
            <person name="James T.Y."/>
            <person name="Kamada T."/>
            <person name="Kilaru S."/>
            <person name="Kodira C."/>
            <person name="Kues U."/>
            <person name="Kupfer D."/>
            <person name="Kwan H.S."/>
            <person name="Lomsadze A."/>
            <person name="Li W."/>
            <person name="Lilly W.W."/>
            <person name="Ma L.J."/>
            <person name="Mackey A.J."/>
            <person name="Manning G."/>
            <person name="Martin F."/>
            <person name="Muraguchi H."/>
            <person name="Natvig D.O."/>
            <person name="Palmerini H."/>
            <person name="Ramesh M.A."/>
            <person name="Rehmeyer C.J."/>
            <person name="Roe B.A."/>
            <person name="Shenoy N."/>
            <person name="Stanke M."/>
            <person name="Ter-Hovhannisyan V."/>
            <person name="Tunlid A."/>
            <person name="Velagapudi R."/>
            <person name="Vision T.J."/>
            <person name="Zeng Q."/>
            <person name="Zolan M.E."/>
            <person name="Pukkila P.J."/>
        </authorList>
    </citation>
    <scope>NUCLEOTIDE SEQUENCE [LARGE SCALE GENOMIC DNA]</scope>
    <source>
        <strain evidence="9">Okayama-7 / 130 / ATCC MYA-4618 / FGSC 9003</strain>
    </source>
</reference>
<sequence>MAIQTLPRYLRLSFLPSRFAVLPSTRHVPSRSSLNRRNLTASSRLQEHGDTTQRRGNGLSMPRHSSKDSGRPLSPGPSSEVDSLRYFPAQLNTVLRGNPKITVIRKLGSGPRSSTWLVKHIESSTYSALKIYTAAASREERGLAEEKRLVELRDVMAYSSGYSKHPCHFSTWWEESTRGRHLCYLVEPYCGLSLEDVRNGDPMGRLPIRTVQFVFNELVEKLSEVHGFADGMHGSLSAENAVFWTWADVKYLKPHLSLPEGSTIDGVAKIKAQPLMQVENPDPKSTDDLPTVMKTWQFVFRGFEYAQVGSGLKPHPQHDYASAPETLLSNATCSSQTDIWMLGVMIFKLLTGRDLFTSTGTPLERFTEIRHILEEDDIPSG</sequence>
<dbReference type="RefSeq" id="XP_001839770.2">
    <property type="nucleotide sequence ID" value="XM_001839718.2"/>
</dbReference>
<evidence type="ECO:0000259" key="7">
    <source>
        <dbReference type="PROSITE" id="PS50011"/>
    </source>
</evidence>
<dbReference type="GeneID" id="6016389"/>
<dbReference type="GO" id="GO:0005634">
    <property type="term" value="C:nucleus"/>
    <property type="evidence" value="ECO:0007669"/>
    <property type="project" value="TreeGrafter"/>
</dbReference>
<name>A8P9H1_COPC7</name>
<dbReference type="AlphaFoldDB" id="A8P9H1"/>
<keyword evidence="1" id="KW-0723">Serine/threonine-protein kinase</keyword>
<keyword evidence="4 8" id="KW-0418">Kinase</keyword>
<dbReference type="KEGG" id="cci:CC1G_09673"/>
<organism evidence="8 9">
    <name type="scientific">Coprinopsis cinerea (strain Okayama-7 / 130 / ATCC MYA-4618 / FGSC 9003)</name>
    <name type="common">Inky cap fungus</name>
    <name type="synonym">Hormographiella aspergillata</name>
    <dbReference type="NCBI Taxonomy" id="240176"/>
    <lineage>
        <taxon>Eukaryota</taxon>
        <taxon>Fungi</taxon>
        <taxon>Dikarya</taxon>
        <taxon>Basidiomycota</taxon>
        <taxon>Agaricomycotina</taxon>
        <taxon>Agaricomycetes</taxon>
        <taxon>Agaricomycetidae</taxon>
        <taxon>Agaricales</taxon>
        <taxon>Agaricineae</taxon>
        <taxon>Psathyrellaceae</taxon>
        <taxon>Coprinopsis</taxon>
    </lineage>
</organism>
<dbReference type="InterPro" id="IPR000719">
    <property type="entry name" value="Prot_kinase_dom"/>
</dbReference>
<keyword evidence="9" id="KW-1185">Reference proteome</keyword>
<evidence type="ECO:0000256" key="2">
    <source>
        <dbReference type="ARBA" id="ARBA00022679"/>
    </source>
</evidence>
<evidence type="ECO:0000256" key="1">
    <source>
        <dbReference type="ARBA" id="ARBA00022527"/>
    </source>
</evidence>
<dbReference type="GO" id="GO:0004674">
    <property type="term" value="F:protein serine/threonine kinase activity"/>
    <property type="evidence" value="ECO:0007669"/>
    <property type="project" value="UniProtKB-KW"/>
</dbReference>
<evidence type="ECO:0000313" key="9">
    <source>
        <dbReference type="Proteomes" id="UP000001861"/>
    </source>
</evidence>
<dbReference type="GO" id="GO:0043484">
    <property type="term" value="P:regulation of RNA splicing"/>
    <property type="evidence" value="ECO:0007669"/>
    <property type="project" value="TreeGrafter"/>
</dbReference>
<dbReference type="Gene3D" id="3.30.200.20">
    <property type="entry name" value="Phosphorylase Kinase, domain 1"/>
    <property type="match status" value="1"/>
</dbReference>
<dbReference type="InterPro" id="IPR011009">
    <property type="entry name" value="Kinase-like_dom_sf"/>
</dbReference>
<evidence type="ECO:0000256" key="5">
    <source>
        <dbReference type="ARBA" id="ARBA00022840"/>
    </source>
</evidence>
<evidence type="ECO:0000256" key="6">
    <source>
        <dbReference type="SAM" id="MobiDB-lite"/>
    </source>
</evidence>
<dbReference type="PROSITE" id="PS50011">
    <property type="entry name" value="PROTEIN_KINASE_DOM"/>
    <property type="match status" value="1"/>
</dbReference>
<keyword evidence="2" id="KW-0808">Transferase</keyword>